<evidence type="ECO:0000256" key="11">
    <source>
        <dbReference type="ARBA" id="ARBA00023180"/>
    </source>
</evidence>
<comment type="subcellular location">
    <subcellularLocation>
        <location evidence="14">Endomembrane system</location>
        <topology evidence="14">Single-pass type II membrane protein</topology>
    </subcellularLocation>
    <subcellularLocation>
        <location evidence="20">Golgi apparatus membrane</location>
        <topology evidence="20">Single-pass type II membrane protein</topology>
    </subcellularLocation>
</comment>
<evidence type="ECO:0000256" key="21">
    <source>
        <dbReference type="SAM" id="MobiDB-lite"/>
    </source>
</evidence>
<evidence type="ECO:0000256" key="1">
    <source>
        <dbReference type="ARBA" id="ARBA00001936"/>
    </source>
</evidence>
<dbReference type="Pfam" id="PF03360">
    <property type="entry name" value="Glyco_transf_43"/>
    <property type="match status" value="1"/>
</dbReference>
<dbReference type="GO" id="GO:0000139">
    <property type="term" value="C:Golgi membrane"/>
    <property type="evidence" value="ECO:0007669"/>
    <property type="project" value="UniProtKB-SubCell"/>
</dbReference>
<comment type="cofactor">
    <cofactor evidence="1 17 20">
        <name>Mn(2+)</name>
        <dbReference type="ChEBI" id="CHEBI:29035"/>
    </cofactor>
</comment>
<evidence type="ECO:0000256" key="3">
    <source>
        <dbReference type="ARBA" id="ARBA00012641"/>
    </source>
</evidence>
<sequence length="314" mass="36124">MKSVFYSRFFILLPWILIVIIVIDIDTKRLSVRNTASFYLSRLGNVQQRQVVRTTRTSSSSTSSSGSNTTSPPVIYAITPTYNRAVQKAELTRLANTFRQVPQFHWVVVEDSNSHTELVSRFLARSGLRYTHLTVFTPRRFKRTGMPRATEQRNLALGWLRGHRAYKDKGVVFFADDDNTYSLELFEEMRSTRRVSVWPVGLVGGRRYERPLVKNGKVVGWYTGWKADRPFAIDMAGFAVNLQVILSNPRALFKRRGAKPGMQESDFLKQITKVEDLEPKAQNCTQVLVWHTRTEKVNLGNETKRQQDSIFIEV</sequence>
<keyword evidence="11 19" id="KW-0325">Glycoprotein</keyword>
<feature type="transmembrane region" description="Helical" evidence="20">
    <location>
        <begin position="6"/>
        <end position="25"/>
    </location>
</feature>
<evidence type="ECO:0000256" key="9">
    <source>
        <dbReference type="ARBA" id="ARBA00023034"/>
    </source>
</evidence>
<dbReference type="FunFam" id="3.90.550.10:FF:000010">
    <property type="entry name" value="Galactosylgalactosylxylosylprotein 3-beta-glucuronosyltransferase"/>
    <property type="match status" value="1"/>
</dbReference>
<comment type="caution">
    <text evidence="22">The sequence shown here is derived from an EMBL/GenBank/DDBJ whole genome shotgun (WGS) entry which is preliminary data.</text>
</comment>
<dbReference type="GO" id="GO:0005975">
    <property type="term" value="P:carbohydrate metabolic process"/>
    <property type="evidence" value="ECO:0007669"/>
    <property type="project" value="TreeGrafter"/>
</dbReference>
<keyword evidence="6 17" id="KW-0479">Metal-binding</keyword>
<dbReference type="EC" id="2.4.1.135" evidence="3 20"/>
<dbReference type="GO" id="GO:0050650">
    <property type="term" value="P:chondroitin sulfate proteoglycan biosynthetic process"/>
    <property type="evidence" value="ECO:0007669"/>
    <property type="project" value="TreeGrafter"/>
</dbReference>
<feature type="site" description="Interaction with galactose moiety of substrate glycoprotein" evidence="18">
    <location>
        <position position="301"/>
    </location>
</feature>
<evidence type="ECO:0000256" key="2">
    <source>
        <dbReference type="ARBA" id="ARBA00007706"/>
    </source>
</evidence>
<keyword evidence="9 20" id="KW-0333">Golgi apparatus</keyword>
<dbReference type="Gene3D" id="3.90.550.10">
    <property type="entry name" value="Spore Coat Polysaccharide Biosynthesis Protein SpsA, Chain A"/>
    <property type="match status" value="1"/>
</dbReference>
<name>A0AAN9CUQ3_9TELE</name>
<evidence type="ECO:0000256" key="4">
    <source>
        <dbReference type="ARBA" id="ARBA00022679"/>
    </source>
</evidence>
<gene>
    <name evidence="22" type="ORF">R3I93_012771</name>
</gene>
<keyword evidence="10 20" id="KW-0472">Membrane</keyword>
<evidence type="ECO:0000256" key="17">
    <source>
        <dbReference type="PIRSR" id="PIRSR605027-3"/>
    </source>
</evidence>
<evidence type="ECO:0000256" key="16">
    <source>
        <dbReference type="PIRSR" id="PIRSR605027-2"/>
    </source>
</evidence>
<feature type="site" description="Interaction with galactose moiety of substrate glycoprotein" evidence="18">
    <location>
        <position position="209"/>
    </location>
</feature>
<dbReference type="SUPFAM" id="SSF53448">
    <property type="entry name" value="Nucleotide-diphospho-sugar transferases"/>
    <property type="match status" value="1"/>
</dbReference>
<evidence type="ECO:0000256" key="8">
    <source>
        <dbReference type="ARBA" id="ARBA00022989"/>
    </source>
</evidence>
<feature type="region of interest" description="Disordered" evidence="21">
    <location>
        <begin position="51"/>
        <end position="72"/>
    </location>
</feature>
<comment type="similarity">
    <text evidence="2 20">Belongs to the glycosyltransferase 43 family.</text>
</comment>
<feature type="active site" description="Proton donor/acceptor" evidence="15">
    <location>
        <position position="264"/>
    </location>
</feature>
<dbReference type="InterPro" id="IPR029044">
    <property type="entry name" value="Nucleotide-diphossugar_trans"/>
</dbReference>
<dbReference type="Proteomes" id="UP001364617">
    <property type="component" value="Unassembled WGS sequence"/>
</dbReference>
<feature type="binding site" evidence="16">
    <location>
        <position position="111"/>
    </location>
    <ligand>
        <name>UDP-alpha-D-glucuronate</name>
        <dbReference type="ChEBI" id="CHEBI:58052"/>
    </ligand>
</feature>
<feature type="binding site" evidence="16">
    <location>
        <position position="148"/>
    </location>
    <ligand>
        <name>UDP-alpha-D-glucuronate</name>
        <dbReference type="ChEBI" id="CHEBI:58052"/>
    </ligand>
</feature>
<dbReference type="GO" id="GO:0046872">
    <property type="term" value="F:metal ion binding"/>
    <property type="evidence" value="ECO:0007669"/>
    <property type="project" value="UniProtKB-KW"/>
</dbReference>
<feature type="binding site" evidence="17">
    <location>
        <position position="178"/>
    </location>
    <ligand>
        <name>Mn(2+)</name>
        <dbReference type="ChEBI" id="CHEBI:29035"/>
    </ligand>
</feature>
<accession>A0AAN9CUQ3</accession>
<dbReference type="PANTHER" id="PTHR10896">
    <property type="entry name" value="GALACTOSYLGALACTOSYLXYLOSYLPROTEIN 3-BETA-GLUCURONOSYLTRANSFERASE BETA-1,3-GLUCURONYLTRANSFERASE"/>
    <property type="match status" value="1"/>
</dbReference>
<feature type="binding site" evidence="16">
    <location>
        <position position="153"/>
    </location>
    <ligand>
        <name>UDP-alpha-D-glucuronate</name>
        <dbReference type="ChEBI" id="CHEBI:58052"/>
    </ligand>
</feature>
<feature type="compositionally biased region" description="Low complexity" evidence="21">
    <location>
        <begin position="51"/>
        <end position="71"/>
    </location>
</feature>
<evidence type="ECO:0000256" key="7">
    <source>
        <dbReference type="ARBA" id="ARBA00022968"/>
    </source>
</evidence>
<evidence type="ECO:0000313" key="23">
    <source>
        <dbReference type="Proteomes" id="UP001364617"/>
    </source>
</evidence>
<evidence type="ECO:0000256" key="10">
    <source>
        <dbReference type="ARBA" id="ARBA00023136"/>
    </source>
</evidence>
<feature type="glycosylation site" description="N-linked (GlcNAc...) asparagine" evidence="19">
    <location>
        <position position="283"/>
    </location>
</feature>
<comment type="pathway">
    <text evidence="20">Protein modification; protein glycosylation.</text>
</comment>
<protein>
    <recommendedName>
        <fullName evidence="3 20">Galactosylgalactosylxylosylprotein 3-beta-glucuronosyltransferase</fullName>
        <ecNumber evidence="3 20">2.4.1.135</ecNumber>
    </recommendedName>
</protein>
<feature type="binding site" evidence="16">
    <location>
        <begin position="80"/>
        <end position="82"/>
    </location>
    <ligand>
        <name>UDP-alpha-D-glucuronate</name>
        <dbReference type="ChEBI" id="CHEBI:58052"/>
    </ligand>
</feature>
<keyword evidence="12 17" id="KW-0464">Manganese</keyword>
<comment type="catalytic activity">
    <reaction evidence="13 20">
        <text>3-O-(beta-D-galactosyl-(1-&gt;3)-beta-D-galactosyl-(1-&gt;4)-beta-D-xylosyl)-L-seryl-[protein] + UDP-alpha-D-glucuronate = 3-O-(beta-D-GlcA-(1-&gt;3)-beta-D-Gal-(1-&gt;3)-beta-D-Gal-(1-&gt;4)-beta-D-Xyl)-L-seryl-[protein] + UDP + H(+)</text>
        <dbReference type="Rhea" id="RHEA:24168"/>
        <dbReference type="Rhea" id="RHEA-COMP:12571"/>
        <dbReference type="Rhea" id="RHEA-COMP:12573"/>
        <dbReference type="ChEBI" id="CHEBI:15378"/>
        <dbReference type="ChEBI" id="CHEBI:58052"/>
        <dbReference type="ChEBI" id="CHEBI:58223"/>
        <dbReference type="ChEBI" id="CHEBI:132090"/>
        <dbReference type="ChEBI" id="CHEBI:132093"/>
        <dbReference type="EC" id="2.4.1.135"/>
    </reaction>
</comment>
<dbReference type="EMBL" id="JAYKXH010000013">
    <property type="protein sequence ID" value="KAK7148538.1"/>
    <property type="molecule type" value="Genomic_DNA"/>
</dbReference>
<dbReference type="PANTHER" id="PTHR10896:SF8">
    <property type="entry name" value="GALACTOSYLGALACTOSYLXYLOSYLPROTEIN 3-BETA-GLUCURONOSYLTRANSFERASE 2"/>
    <property type="match status" value="1"/>
</dbReference>
<evidence type="ECO:0000256" key="6">
    <source>
        <dbReference type="ARBA" id="ARBA00022723"/>
    </source>
</evidence>
<evidence type="ECO:0000256" key="5">
    <source>
        <dbReference type="ARBA" id="ARBA00022692"/>
    </source>
</evidence>
<evidence type="ECO:0000256" key="20">
    <source>
        <dbReference type="RuleBase" id="RU363127"/>
    </source>
</evidence>
<evidence type="ECO:0000256" key="14">
    <source>
        <dbReference type="ARBA" id="ARBA00060399"/>
    </source>
</evidence>
<reference evidence="22 23" key="1">
    <citation type="submission" date="2024-02" db="EMBL/GenBank/DDBJ databases">
        <title>Chromosome-level genome assembly of the Eurasian Minnow (Phoxinus phoxinus).</title>
        <authorList>
            <person name="Oriowo T.O."/>
            <person name="Martin S."/>
            <person name="Stange M."/>
            <person name="Chrysostomakis Y."/>
            <person name="Brown T."/>
            <person name="Winkler S."/>
            <person name="Kukowka S."/>
            <person name="Myers E.W."/>
            <person name="Bohne A."/>
        </authorList>
    </citation>
    <scope>NUCLEOTIDE SEQUENCE [LARGE SCALE GENOMIC DNA]</scope>
    <source>
        <strain evidence="22">ZFMK-TIS-60720</strain>
        <tissue evidence="22">Whole Organism</tissue>
    </source>
</reference>
<organism evidence="22 23">
    <name type="scientific">Phoxinus phoxinus</name>
    <name type="common">Eurasian minnow</name>
    <dbReference type="NCBI Taxonomy" id="58324"/>
    <lineage>
        <taxon>Eukaryota</taxon>
        <taxon>Metazoa</taxon>
        <taxon>Chordata</taxon>
        <taxon>Craniata</taxon>
        <taxon>Vertebrata</taxon>
        <taxon>Euteleostomi</taxon>
        <taxon>Actinopterygii</taxon>
        <taxon>Neopterygii</taxon>
        <taxon>Teleostei</taxon>
        <taxon>Ostariophysi</taxon>
        <taxon>Cypriniformes</taxon>
        <taxon>Leuciscidae</taxon>
        <taxon>Phoxininae</taxon>
        <taxon>Phoxinus</taxon>
    </lineage>
</organism>
<evidence type="ECO:0000256" key="19">
    <source>
        <dbReference type="PIRSR" id="PIRSR605027-6"/>
    </source>
</evidence>
<dbReference type="CDD" id="cd00218">
    <property type="entry name" value="GlcAT-I"/>
    <property type="match status" value="1"/>
</dbReference>
<feature type="binding site" evidence="16">
    <location>
        <begin position="291"/>
        <end position="293"/>
    </location>
    <ligand>
        <name>UDP-alpha-D-glucuronate</name>
        <dbReference type="ChEBI" id="CHEBI:58052"/>
    </ligand>
</feature>
<evidence type="ECO:0000256" key="12">
    <source>
        <dbReference type="ARBA" id="ARBA00023211"/>
    </source>
</evidence>
<keyword evidence="4 20" id="KW-0808">Transferase</keyword>
<keyword evidence="23" id="KW-1185">Reference proteome</keyword>
<feature type="binding site" evidence="16">
    <location>
        <begin position="176"/>
        <end position="178"/>
    </location>
    <ligand>
        <name>UDP-alpha-D-glucuronate</name>
        <dbReference type="ChEBI" id="CHEBI:58052"/>
    </ligand>
</feature>
<dbReference type="AlphaFoldDB" id="A0AAN9CUQ3"/>
<dbReference type="GO" id="GO:0015018">
    <property type="term" value="F:galactosylgalactosylxylosylprotein 3-beta-glucuronosyltransferase activity"/>
    <property type="evidence" value="ECO:0007669"/>
    <property type="project" value="UniProtKB-UniRule"/>
</dbReference>
<keyword evidence="7 20" id="KW-0735">Signal-anchor</keyword>
<proteinExistence type="inferred from homology"/>
<evidence type="ECO:0000313" key="22">
    <source>
        <dbReference type="EMBL" id="KAK7148538.1"/>
    </source>
</evidence>
<dbReference type="InterPro" id="IPR005027">
    <property type="entry name" value="Glyco_trans_43"/>
</dbReference>
<keyword evidence="5 20" id="KW-0812">Transmembrane</keyword>
<evidence type="ECO:0000256" key="13">
    <source>
        <dbReference type="ARBA" id="ARBA00047979"/>
    </source>
</evidence>
<evidence type="ECO:0000256" key="15">
    <source>
        <dbReference type="PIRSR" id="PIRSR605027-1"/>
    </source>
</evidence>
<keyword evidence="8 20" id="KW-1133">Transmembrane helix</keyword>
<evidence type="ECO:0000256" key="18">
    <source>
        <dbReference type="PIRSR" id="PIRSR605027-4"/>
    </source>
</evidence>